<dbReference type="Proteomes" id="UP001159363">
    <property type="component" value="Chromosome 2"/>
</dbReference>
<comment type="caution">
    <text evidence="2">The sequence shown here is derived from an EMBL/GenBank/DDBJ whole genome shotgun (WGS) entry which is preliminary data.</text>
</comment>
<evidence type="ECO:0000313" key="3">
    <source>
        <dbReference type="Proteomes" id="UP001159363"/>
    </source>
</evidence>
<feature type="region of interest" description="Disordered" evidence="1">
    <location>
        <begin position="448"/>
        <end position="478"/>
    </location>
</feature>
<evidence type="ECO:0000256" key="1">
    <source>
        <dbReference type="SAM" id="MobiDB-lite"/>
    </source>
</evidence>
<sequence length="857" mass="93591">MYHRPCCFDACPKFIRCGRGCTVAGQSSSDHGSMNPTFAMGEMAKEALWVGDHLGSSDDVCHMRSRTVLLAQGPRVALKIVDNTSSKLLICYQGEPVSILGRGTSRFSQVGFAPDDAAGRRSLHSALLHTHLILPSSSLKSSLLKGAQIPQLNSTMHNDRIRPGVLYSAGACSEQSEAAAEIIALTRCSYAAAYAANVTISASRCVLLGFAILMANYVLPSSCVHKYTEKRNLRICKWLRVYDKKSNEASRREKEYRSVQCFAPEGDQILDAHLGQPKCPNALGPCPITSCLIIWKTFPTPVTINYPFEYPTRGRNRRSVFKMLVLGGWGNEVSDDQLRAHTAARGEARAKRYTSAGHRAGKSRTATRCIMGQPRCFSGRASAGARTGQKRGRVPEKTLTCPAPLSPPSVCFPRRRDQFARARVQPPTSLSPVLREIEPLREVDQHGHVLNVPSSGSGTGMQRRGKRSTLRKPADKRQCPVRLPRAKIQGGTSPVIEPSSPWWEASFPPAAPTVAQKKPSSLTRTIIRAAFLPGEHDTLASTATTSQGALDISHPVTASLVGSSHRLKMRRVGRKAVQCWDMEIGCTQPARSVYVYFSLWLKPRMTAGREELRYAGSAQNNPLAVRDDVLARENGAALECGGGGGGGSPGSPPVSGIAWRDSRVRRCGGGPAGIEPGSPRWKACDLTTTPAPPVRRMLLTPDTPGTYLAWLTRQAAAAPGDTTLPYRSWPAQISHLARPVQPAASRQRAGTTRGMPIQLLSCNEFHRSSPKSITRSSNMPVPTFRQVTITLFNDLKLGVPTNNMYMRTVASQEVLIHNFQACILFNCQVWCRKLNSNEPDVPKNHFCACALVKLWFK</sequence>
<accession>A0ABQ9I8L5</accession>
<feature type="region of interest" description="Disordered" evidence="1">
    <location>
        <begin position="380"/>
        <end position="401"/>
    </location>
</feature>
<keyword evidence="3" id="KW-1185">Reference proteome</keyword>
<dbReference type="EMBL" id="JARBHB010000002">
    <property type="protein sequence ID" value="KAJ8892985.1"/>
    <property type="molecule type" value="Genomic_DNA"/>
</dbReference>
<protein>
    <submittedName>
        <fullName evidence="2">Uncharacterized protein</fullName>
    </submittedName>
</protein>
<proteinExistence type="predicted"/>
<evidence type="ECO:0000313" key="2">
    <source>
        <dbReference type="EMBL" id="KAJ8892985.1"/>
    </source>
</evidence>
<organism evidence="2 3">
    <name type="scientific">Dryococelus australis</name>
    <dbReference type="NCBI Taxonomy" id="614101"/>
    <lineage>
        <taxon>Eukaryota</taxon>
        <taxon>Metazoa</taxon>
        <taxon>Ecdysozoa</taxon>
        <taxon>Arthropoda</taxon>
        <taxon>Hexapoda</taxon>
        <taxon>Insecta</taxon>
        <taxon>Pterygota</taxon>
        <taxon>Neoptera</taxon>
        <taxon>Polyneoptera</taxon>
        <taxon>Phasmatodea</taxon>
        <taxon>Verophasmatodea</taxon>
        <taxon>Anareolatae</taxon>
        <taxon>Phasmatidae</taxon>
        <taxon>Eurycanthinae</taxon>
        <taxon>Dryococelus</taxon>
    </lineage>
</organism>
<gene>
    <name evidence="2" type="ORF">PR048_005566</name>
</gene>
<name>A0ABQ9I8L5_9NEOP</name>
<reference evidence="2 3" key="1">
    <citation type="submission" date="2023-02" db="EMBL/GenBank/DDBJ databases">
        <title>LHISI_Scaffold_Assembly.</title>
        <authorList>
            <person name="Stuart O.P."/>
            <person name="Cleave R."/>
            <person name="Magrath M.J.L."/>
            <person name="Mikheyev A.S."/>
        </authorList>
    </citation>
    <scope>NUCLEOTIDE SEQUENCE [LARGE SCALE GENOMIC DNA]</scope>
    <source>
        <strain evidence="2">Daus_M_001</strain>
        <tissue evidence="2">Leg muscle</tissue>
    </source>
</reference>